<dbReference type="GO" id="GO:0000266">
    <property type="term" value="P:mitochondrial fission"/>
    <property type="evidence" value="ECO:0007669"/>
    <property type="project" value="UniProtKB-UniRule"/>
</dbReference>
<dbReference type="InterPro" id="IPR008518">
    <property type="entry name" value="Mff/Tango-11"/>
</dbReference>
<dbReference type="GO" id="GO:0005777">
    <property type="term" value="C:peroxisome"/>
    <property type="evidence" value="ECO:0007669"/>
    <property type="project" value="UniProtKB-SubCell"/>
</dbReference>
<dbReference type="PANTHER" id="PTHR16501:SF6">
    <property type="entry name" value="TRANSPORT AND GOLGI ORGANIZATION PROTEIN 11"/>
    <property type="match status" value="1"/>
</dbReference>
<dbReference type="WBParaSite" id="MBELARI_LOCUS12380">
    <property type="protein sequence ID" value="MBELARI_LOCUS12380"/>
    <property type="gene ID" value="MBELARI_LOCUS12380"/>
</dbReference>
<comment type="similarity">
    <text evidence="1">Belongs to the Tango11 family.</text>
</comment>
<dbReference type="GO" id="GO:0090314">
    <property type="term" value="P:positive regulation of protein targeting to membrane"/>
    <property type="evidence" value="ECO:0007669"/>
    <property type="project" value="UniProtKB-UniRule"/>
</dbReference>
<protein>
    <recommendedName>
        <fullName evidence="1">Mitochondrial fission factor</fullName>
    </recommendedName>
</protein>
<keyword evidence="1" id="KW-0812">Transmembrane</keyword>
<evidence type="ECO:0000313" key="2">
    <source>
        <dbReference type="Proteomes" id="UP000887575"/>
    </source>
</evidence>
<feature type="transmembrane region" description="Helical" evidence="1">
    <location>
        <begin position="147"/>
        <end position="165"/>
    </location>
</feature>
<sequence>MNVPQHIGVMGDAKYIPNGTIKSDAKWQERDQIVEKMHVPERLMVAGGNDVRGASAPPMEVLLDRMPDVVKRTSMQFDLPETLTLDRTSFPDVIEPKHDDSRSAASIAIDDNPLQEIKLMRRQLTTLSARVYQMEEEYERRRSRETLQWFLTLAGAVGVLMLSILRR</sequence>
<dbReference type="GO" id="GO:0005741">
    <property type="term" value="C:mitochondrial outer membrane"/>
    <property type="evidence" value="ECO:0007669"/>
    <property type="project" value="UniProtKB-SubCell"/>
</dbReference>
<organism evidence="2 3">
    <name type="scientific">Mesorhabditis belari</name>
    <dbReference type="NCBI Taxonomy" id="2138241"/>
    <lineage>
        <taxon>Eukaryota</taxon>
        <taxon>Metazoa</taxon>
        <taxon>Ecdysozoa</taxon>
        <taxon>Nematoda</taxon>
        <taxon>Chromadorea</taxon>
        <taxon>Rhabditida</taxon>
        <taxon>Rhabditina</taxon>
        <taxon>Rhabditomorpha</taxon>
        <taxon>Rhabditoidea</taxon>
        <taxon>Rhabditidae</taxon>
        <taxon>Mesorhabditinae</taxon>
        <taxon>Mesorhabditis</taxon>
    </lineage>
</organism>
<keyword evidence="1" id="KW-0576">Peroxisome</keyword>
<evidence type="ECO:0000256" key="1">
    <source>
        <dbReference type="RuleBase" id="RU368040"/>
    </source>
</evidence>
<keyword evidence="1" id="KW-1000">Mitochondrion outer membrane</keyword>
<name>A0AAF3EEH9_9BILA</name>
<keyword evidence="2" id="KW-1185">Reference proteome</keyword>
<dbReference type="PANTHER" id="PTHR16501">
    <property type="entry name" value="TRANSPORT AND GOLGI ORGANIZATION PROTEIN 11"/>
    <property type="match status" value="1"/>
</dbReference>
<keyword evidence="1" id="KW-1133">Transmembrane helix</keyword>
<dbReference type="Proteomes" id="UP000887575">
    <property type="component" value="Unassembled WGS sequence"/>
</dbReference>
<keyword evidence="1" id="KW-0472">Membrane</keyword>
<comment type="function">
    <text evidence="1">Plays a role in mitochondrial and peroxisomal fission. Promotes the recruitment and association of the fission mediator dynamin-related protein 1 (DNM1L) to the mitochondrial surface.</text>
</comment>
<evidence type="ECO:0000313" key="3">
    <source>
        <dbReference type="WBParaSite" id="MBELARI_LOCUS12380"/>
    </source>
</evidence>
<proteinExistence type="inferred from homology"/>
<accession>A0AAF3EEH9</accession>
<reference evidence="3" key="1">
    <citation type="submission" date="2024-02" db="UniProtKB">
        <authorList>
            <consortium name="WormBaseParasite"/>
        </authorList>
    </citation>
    <scope>IDENTIFICATION</scope>
</reference>
<dbReference type="GO" id="GO:0090141">
    <property type="term" value="P:positive regulation of mitochondrial fission"/>
    <property type="evidence" value="ECO:0007669"/>
    <property type="project" value="UniProtKB-UniRule"/>
</dbReference>
<dbReference type="AlphaFoldDB" id="A0AAF3EEH9"/>
<comment type="subcellular location">
    <subcellularLocation>
        <location evidence="1">Mitochondrion outer membrane</location>
        <topology evidence="1">Single-pass type IV membrane protein</topology>
    </subcellularLocation>
    <subcellularLocation>
        <location evidence="1">Peroxisome</location>
    </subcellularLocation>
</comment>
<keyword evidence="1" id="KW-0496">Mitochondrion</keyword>